<dbReference type="RefSeq" id="WP_001531187.1">
    <property type="nucleotide sequence ID" value="NZ_MXWE01000009.1"/>
</dbReference>
<feature type="coiled-coil region" evidence="1">
    <location>
        <begin position="63"/>
        <end position="90"/>
    </location>
</feature>
<proteinExistence type="predicted"/>
<reference evidence="2" key="2">
    <citation type="submission" date="2018-06" db="EMBL/GenBank/DDBJ databases">
        <authorList>
            <person name="Ashton P.M."/>
            <person name="Dallman T."/>
            <person name="Nair S."/>
            <person name="De Pinna E."/>
            <person name="Peters T."/>
            <person name="Grant K."/>
        </authorList>
    </citation>
    <scope>NUCLEOTIDE SEQUENCE</scope>
    <source>
        <strain evidence="2">527520</strain>
    </source>
</reference>
<dbReference type="Gene3D" id="6.10.140.940">
    <property type="match status" value="1"/>
</dbReference>
<comment type="caution">
    <text evidence="2">The sequence shown here is derived from an EMBL/GenBank/DDBJ whole genome shotgun (WGS) entry which is preliminary data.</text>
</comment>
<gene>
    <name evidence="3" type="ORF">CS511_24045</name>
    <name evidence="2" type="ORF">DNY97_07960</name>
    <name evidence="4" type="ORF">G2994_21300</name>
</gene>
<dbReference type="AlphaFoldDB" id="A0A5I1C9F1"/>
<reference evidence="4" key="4">
    <citation type="submission" date="2019-10" db="EMBL/GenBank/DDBJ databases">
        <authorList>
            <consortium name="NCBI Pathogen Detection Project"/>
        </authorList>
    </citation>
    <scope>NUCLEOTIDE SEQUENCE</scope>
    <source>
        <strain evidence="4">Salmonella enterica</strain>
    </source>
</reference>
<evidence type="ECO:0000256" key="1">
    <source>
        <dbReference type="SAM" id="Coils"/>
    </source>
</evidence>
<organism evidence="2">
    <name type="scientific">Salmonella enterica subsp. enterica serovar Bredeney</name>
    <dbReference type="NCBI Taxonomy" id="134047"/>
    <lineage>
        <taxon>Bacteria</taxon>
        <taxon>Pseudomonadati</taxon>
        <taxon>Pseudomonadota</taxon>
        <taxon>Gammaproteobacteria</taxon>
        <taxon>Enterobacterales</taxon>
        <taxon>Enterobacteriaceae</taxon>
        <taxon>Salmonella</taxon>
    </lineage>
</organism>
<name>A0A5I1C9F1_SALET</name>
<reference evidence="4" key="1">
    <citation type="journal article" date="2018" name="Genome Biol.">
        <title>SKESA: strategic k-mer extension for scrupulous assemblies.</title>
        <authorList>
            <person name="Souvorov A."/>
            <person name="Agarwala R."/>
            <person name="Lipman D.J."/>
        </authorList>
    </citation>
    <scope>NUCLEOTIDE SEQUENCE</scope>
    <source>
        <strain evidence="4">Salmonella enterica</strain>
    </source>
</reference>
<keyword evidence="1" id="KW-0175">Coiled coil</keyword>
<evidence type="ECO:0000313" key="4">
    <source>
        <dbReference type="EMBL" id="HAE1445681.1"/>
    </source>
</evidence>
<accession>A0A5I1C9F1</accession>
<reference evidence="3" key="3">
    <citation type="submission" date="2018-07" db="EMBL/GenBank/DDBJ databases">
        <authorList>
            <consortium name="NARMS: The National Antimicrobial Resistance Monitoring System"/>
        </authorList>
    </citation>
    <scope>NUCLEOTIDE SEQUENCE</scope>
    <source>
        <strain evidence="3">FSIS11704402</strain>
    </source>
</reference>
<evidence type="ECO:0000313" key="3">
    <source>
        <dbReference type="EMBL" id="ECU9574586.1"/>
    </source>
</evidence>
<dbReference type="Gene3D" id="1.20.5.340">
    <property type="match status" value="1"/>
</dbReference>
<protein>
    <submittedName>
        <fullName evidence="2">Phage tail protein</fullName>
    </submittedName>
</protein>
<sequence length="233" mass="24686">MADPSLNNPVVIQATRLDASILPRNVFSQSYLLYVIAQGTDVGAIAGKANEAGQGAYDAQVKNDEQDVELADHEARIQQLRIDVDNHEIRITANTNAIAALDVRLTTAEGEIVTLQADVSALDGRVTTAENNISALQADYVSKTATTSQSLASPLNVTTSYSVGGKKVVGARQTGWTAATGTANKGAFNADLTFAVSDTYTQSEIQAIANSLIAERRRTKALEDALRAHGLID</sequence>
<dbReference type="SUPFAM" id="SSF57997">
    <property type="entry name" value="Tropomyosin"/>
    <property type="match status" value="1"/>
</dbReference>
<dbReference type="EMBL" id="AAHEIV010000007">
    <property type="protein sequence ID" value="EBV1851510.1"/>
    <property type="molecule type" value="Genomic_DNA"/>
</dbReference>
<dbReference type="EMBL" id="DAAQYW010000047">
    <property type="protein sequence ID" value="HAE1445681.1"/>
    <property type="molecule type" value="Genomic_DNA"/>
</dbReference>
<evidence type="ECO:0000313" key="2">
    <source>
        <dbReference type="EMBL" id="EBV1851510.1"/>
    </source>
</evidence>
<dbReference type="EMBL" id="AAKROW010000036">
    <property type="protein sequence ID" value="ECU9574586.1"/>
    <property type="molecule type" value="Genomic_DNA"/>
</dbReference>